<protein>
    <submittedName>
        <fullName evidence="1">Uncharacterized protein</fullName>
    </submittedName>
</protein>
<gene>
    <name evidence="1" type="ORF">LMG29542_05902</name>
</gene>
<evidence type="ECO:0000313" key="1">
    <source>
        <dbReference type="EMBL" id="CAB3768596.1"/>
    </source>
</evidence>
<keyword evidence="2" id="KW-1185">Reference proteome</keyword>
<dbReference type="Proteomes" id="UP000494363">
    <property type="component" value="Unassembled WGS sequence"/>
</dbReference>
<proteinExistence type="predicted"/>
<dbReference type="EMBL" id="CADIKH010000037">
    <property type="protein sequence ID" value="CAB3768596.1"/>
    <property type="molecule type" value="Genomic_DNA"/>
</dbReference>
<name>A0A6J5ETP9_9BURK</name>
<evidence type="ECO:0000313" key="2">
    <source>
        <dbReference type="Proteomes" id="UP000494363"/>
    </source>
</evidence>
<reference evidence="1 2" key="1">
    <citation type="submission" date="2020-04" db="EMBL/GenBank/DDBJ databases">
        <authorList>
            <person name="De Canck E."/>
        </authorList>
    </citation>
    <scope>NUCLEOTIDE SEQUENCE [LARGE SCALE GENOMIC DNA]</scope>
    <source>
        <strain evidence="1 2">LMG 29542</strain>
    </source>
</reference>
<organism evidence="1 2">
    <name type="scientific">Paraburkholderia humisilvae</name>
    <dbReference type="NCBI Taxonomy" id="627669"/>
    <lineage>
        <taxon>Bacteria</taxon>
        <taxon>Pseudomonadati</taxon>
        <taxon>Pseudomonadota</taxon>
        <taxon>Betaproteobacteria</taxon>
        <taxon>Burkholderiales</taxon>
        <taxon>Burkholderiaceae</taxon>
        <taxon>Paraburkholderia</taxon>
    </lineage>
</organism>
<dbReference type="AlphaFoldDB" id="A0A6J5ETP9"/>
<accession>A0A6J5ETP9</accession>
<sequence length="43" mass="4568">MPAAGNMCRSPMIVAILGRGASEPAFRQTLQLMKQEPYSGSTA</sequence>